<name>A2C2Z0_PROM1</name>
<keyword evidence="1" id="KW-0812">Transmembrane</keyword>
<protein>
    <submittedName>
        <fullName evidence="2">Uncharacterized protein</fullName>
    </submittedName>
</protein>
<evidence type="ECO:0000313" key="3">
    <source>
        <dbReference type="Proteomes" id="UP000002592"/>
    </source>
</evidence>
<evidence type="ECO:0000256" key="1">
    <source>
        <dbReference type="SAM" id="Phobius"/>
    </source>
</evidence>
<dbReference type="eggNOG" id="ENOG5032GHP">
    <property type="taxonomic scope" value="Bacteria"/>
</dbReference>
<dbReference type="AlphaFoldDB" id="A2C2Z0"/>
<accession>A2C2Z0</accession>
<proteinExistence type="predicted"/>
<evidence type="ECO:0000313" key="2">
    <source>
        <dbReference type="EMBL" id="ABM75850.1"/>
    </source>
</evidence>
<gene>
    <name evidence="2" type="ordered locus">NATL1_12921</name>
</gene>
<organism evidence="2 3">
    <name type="scientific">Prochlorococcus marinus (strain NATL1A)</name>
    <dbReference type="NCBI Taxonomy" id="167555"/>
    <lineage>
        <taxon>Bacteria</taxon>
        <taxon>Bacillati</taxon>
        <taxon>Cyanobacteriota</taxon>
        <taxon>Cyanophyceae</taxon>
        <taxon>Synechococcales</taxon>
        <taxon>Prochlorococcaceae</taxon>
        <taxon>Prochlorococcus</taxon>
    </lineage>
</organism>
<keyword evidence="1" id="KW-1133">Transmembrane helix</keyword>
<feature type="transmembrane region" description="Helical" evidence="1">
    <location>
        <begin position="37"/>
        <end position="57"/>
    </location>
</feature>
<sequence length="115" mass="13013">MDALYQIRIKQVKMRLLSKLIVPILPIGKFMRMNDSLLFRIVSFSLGLLLIVCPVALNAVEIDLSLKESDSSEIVQAPSQMTEMQMNDLFGEDPYLGQTSYLQSPDGFTQRDKSK</sequence>
<reference evidence="3" key="1">
    <citation type="journal article" date="2007" name="PLoS Genet.">
        <title>Patterns and implications of gene gain and loss in the evolution of Prochlorococcus.</title>
        <authorList>
            <person name="Kettler G.C."/>
            <person name="Martiny A.C."/>
            <person name="Huang K."/>
            <person name="Zucker J."/>
            <person name="Coleman M.L."/>
            <person name="Rodrigue S."/>
            <person name="Chen F."/>
            <person name="Lapidus A."/>
            <person name="Ferriera S."/>
            <person name="Johnson J."/>
            <person name="Steglich C."/>
            <person name="Church G.M."/>
            <person name="Richardson P."/>
            <person name="Chisholm S.W."/>
        </authorList>
    </citation>
    <scope>NUCLEOTIDE SEQUENCE [LARGE SCALE GENOMIC DNA]</scope>
    <source>
        <strain evidence="3">NATL1A</strain>
    </source>
</reference>
<dbReference type="EMBL" id="CP000553">
    <property type="protein sequence ID" value="ABM75850.1"/>
    <property type="molecule type" value="Genomic_DNA"/>
</dbReference>
<dbReference type="Proteomes" id="UP000002592">
    <property type="component" value="Chromosome"/>
</dbReference>
<dbReference type="KEGG" id="pme:NATL1_12921"/>
<keyword evidence="1" id="KW-0472">Membrane</keyword>
<dbReference type="HOGENOM" id="CLU_169661_0_0_3"/>